<comment type="catalytic activity">
    <reaction evidence="1">
        <text>S-ubiquitinyl-[E2 ubiquitin-conjugating enzyme]-L-cysteine + [acceptor protein]-L-lysine = [E2 ubiquitin-conjugating enzyme]-L-cysteine + N(6)-ubiquitinyl-[acceptor protein]-L-lysine.</text>
        <dbReference type="EC" id="2.3.2.27"/>
    </reaction>
</comment>
<evidence type="ECO:0000256" key="7">
    <source>
        <dbReference type="SAM" id="MobiDB-lite"/>
    </source>
</evidence>
<dbReference type="GO" id="GO:0008270">
    <property type="term" value="F:zinc ion binding"/>
    <property type="evidence" value="ECO:0007669"/>
    <property type="project" value="UniProtKB-KW"/>
</dbReference>
<evidence type="ECO:0000256" key="6">
    <source>
        <dbReference type="PROSITE-ProRule" id="PRU00175"/>
    </source>
</evidence>
<evidence type="ECO:0000259" key="8">
    <source>
        <dbReference type="PROSITE" id="PS50089"/>
    </source>
</evidence>
<feature type="compositionally biased region" description="Acidic residues" evidence="7">
    <location>
        <begin position="114"/>
        <end position="135"/>
    </location>
</feature>
<dbReference type="EMBL" id="DF973427">
    <property type="protein sequence ID" value="GAU30477.1"/>
    <property type="molecule type" value="Genomic_DNA"/>
</dbReference>
<dbReference type="PANTHER" id="PTHR15710">
    <property type="entry name" value="E3 UBIQUITIN-PROTEIN LIGASE PRAJA"/>
    <property type="match status" value="1"/>
</dbReference>
<name>A0A2Z6NKZ6_TRISU</name>
<evidence type="ECO:0000256" key="2">
    <source>
        <dbReference type="ARBA" id="ARBA00012483"/>
    </source>
</evidence>
<gene>
    <name evidence="9" type="ORF">TSUD_18570</name>
</gene>
<dbReference type="InterPro" id="IPR001841">
    <property type="entry name" value="Znf_RING"/>
</dbReference>
<dbReference type="GO" id="GO:0061630">
    <property type="term" value="F:ubiquitin protein ligase activity"/>
    <property type="evidence" value="ECO:0007669"/>
    <property type="project" value="UniProtKB-EC"/>
</dbReference>
<dbReference type="PANTHER" id="PTHR15710:SF218">
    <property type="entry name" value="OS06G0687300 PROTEIN"/>
    <property type="match status" value="1"/>
</dbReference>
<keyword evidence="3" id="KW-0479">Metal-binding</keyword>
<dbReference type="Proteomes" id="UP000242715">
    <property type="component" value="Unassembled WGS sequence"/>
</dbReference>
<reference evidence="10" key="1">
    <citation type="journal article" date="2017" name="Front. Plant Sci.">
        <title>Climate Clever Clovers: New Paradigm to Reduce the Environmental Footprint of Ruminants by Breeding Low Methanogenic Forages Utilizing Haplotype Variation.</title>
        <authorList>
            <person name="Kaur P."/>
            <person name="Appels R."/>
            <person name="Bayer P.E."/>
            <person name="Keeble-Gagnere G."/>
            <person name="Wang J."/>
            <person name="Hirakawa H."/>
            <person name="Shirasawa K."/>
            <person name="Vercoe P."/>
            <person name="Stefanova K."/>
            <person name="Durmic Z."/>
            <person name="Nichols P."/>
            <person name="Revell C."/>
            <person name="Isobe S.N."/>
            <person name="Edwards D."/>
            <person name="Erskine W."/>
        </authorList>
    </citation>
    <scope>NUCLEOTIDE SEQUENCE [LARGE SCALE GENOMIC DNA]</scope>
    <source>
        <strain evidence="10">cv. Daliak</strain>
    </source>
</reference>
<evidence type="ECO:0000313" key="9">
    <source>
        <dbReference type="EMBL" id="GAU30477.1"/>
    </source>
</evidence>
<evidence type="ECO:0000256" key="3">
    <source>
        <dbReference type="ARBA" id="ARBA00022723"/>
    </source>
</evidence>
<sequence length="275" mass="31445">MVYEDEEDLNVFNIRVDLDVTTPLEDDSCDEGDYKDEQNNGLIEDEEEIEQEEDSDLVPPITRATMGESYEGYYTDEEEMEVEEEEDNGLVPARAIEGESYELDHHDDNYGYDGNDDLDEDEEEMEVEGEEEDNEVVPSITRASEGEGNEVDYEESYGYEGYILGLEEDEDSELFFATTRAGEGESYEGYTDEEEMEDEEEYIRFIPAAKSCVEELEMIRVEEAAKCVICFEDLNAGVRLPCSHIFHVNCIHDWLVVGNSCPLCRFQLPSANTSE</sequence>
<dbReference type="OrthoDB" id="3365801at2759"/>
<dbReference type="InterPro" id="IPR013083">
    <property type="entry name" value="Znf_RING/FYVE/PHD"/>
</dbReference>
<dbReference type="Gene3D" id="3.30.40.10">
    <property type="entry name" value="Zinc/RING finger domain, C3HC4 (zinc finger)"/>
    <property type="match status" value="1"/>
</dbReference>
<evidence type="ECO:0000256" key="1">
    <source>
        <dbReference type="ARBA" id="ARBA00000900"/>
    </source>
</evidence>
<evidence type="ECO:0000256" key="4">
    <source>
        <dbReference type="ARBA" id="ARBA00022771"/>
    </source>
</evidence>
<dbReference type="SMART" id="SM00184">
    <property type="entry name" value="RING"/>
    <property type="match status" value="1"/>
</dbReference>
<accession>A0A2Z6NKZ6</accession>
<dbReference type="PROSITE" id="PS50089">
    <property type="entry name" value="ZF_RING_2"/>
    <property type="match status" value="1"/>
</dbReference>
<keyword evidence="10" id="KW-1185">Reference proteome</keyword>
<feature type="compositionally biased region" description="Acidic residues" evidence="7">
    <location>
        <begin position="24"/>
        <end position="34"/>
    </location>
</feature>
<organism evidence="9 10">
    <name type="scientific">Trifolium subterraneum</name>
    <name type="common">Subterranean clover</name>
    <dbReference type="NCBI Taxonomy" id="3900"/>
    <lineage>
        <taxon>Eukaryota</taxon>
        <taxon>Viridiplantae</taxon>
        <taxon>Streptophyta</taxon>
        <taxon>Embryophyta</taxon>
        <taxon>Tracheophyta</taxon>
        <taxon>Spermatophyta</taxon>
        <taxon>Magnoliopsida</taxon>
        <taxon>eudicotyledons</taxon>
        <taxon>Gunneridae</taxon>
        <taxon>Pentapetalae</taxon>
        <taxon>rosids</taxon>
        <taxon>fabids</taxon>
        <taxon>Fabales</taxon>
        <taxon>Fabaceae</taxon>
        <taxon>Papilionoideae</taxon>
        <taxon>50 kb inversion clade</taxon>
        <taxon>NPAAA clade</taxon>
        <taxon>Hologalegina</taxon>
        <taxon>IRL clade</taxon>
        <taxon>Trifolieae</taxon>
        <taxon>Trifolium</taxon>
    </lineage>
</organism>
<feature type="domain" description="RING-type" evidence="8">
    <location>
        <begin position="227"/>
        <end position="265"/>
    </location>
</feature>
<feature type="region of interest" description="Disordered" evidence="7">
    <location>
        <begin position="99"/>
        <end position="137"/>
    </location>
</feature>
<dbReference type="EC" id="2.3.2.27" evidence="2"/>
<dbReference type="AlphaFoldDB" id="A0A2Z6NKZ6"/>
<evidence type="ECO:0000313" key="10">
    <source>
        <dbReference type="Proteomes" id="UP000242715"/>
    </source>
</evidence>
<keyword evidence="4 6" id="KW-0863">Zinc-finger</keyword>
<proteinExistence type="predicted"/>
<protein>
    <recommendedName>
        <fullName evidence="2">RING-type E3 ubiquitin transferase</fullName>
        <ecNumber evidence="2">2.3.2.27</ecNumber>
    </recommendedName>
</protein>
<evidence type="ECO:0000256" key="5">
    <source>
        <dbReference type="ARBA" id="ARBA00022833"/>
    </source>
</evidence>
<dbReference type="SUPFAM" id="SSF57850">
    <property type="entry name" value="RING/U-box"/>
    <property type="match status" value="1"/>
</dbReference>
<feature type="compositionally biased region" description="Acidic residues" evidence="7">
    <location>
        <begin position="43"/>
        <end position="56"/>
    </location>
</feature>
<dbReference type="Pfam" id="PF13639">
    <property type="entry name" value="zf-RING_2"/>
    <property type="match status" value="1"/>
</dbReference>
<dbReference type="CDD" id="cd16454">
    <property type="entry name" value="RING-H2_PA-TM-RING"/>
    <property type="match status" value="1"/>
</dbReference>
<feature type="region of interest" description="Disordered" evidence="7">
    <location>
        <begin position="23"/>
        <end position="68"/>
    </location>
</feature>
<keyword evidence="5" id="KW-0862">Zinc</keyword>